<gene>
    <name evidence="9" type="ORF">JZ786_08060</name>
</gene>
<comment type="subcellular location">
    <subcellularLocation>
        <location evidence="1">Cell membrane</location>
        <topology evidence="1">Multi-pass membrane protein</topology>
    </subcellularLocation>
</comment>
<evidence type="ECO:0000256" key="4">
    <source>
        <dbReference type="ARBA" id="ARBA00022989"/>
    </source>
</evidence>
<organism evidence="9 10">
    <name type="scientific">Alicyclobacillus mengziensis</name>
    <dbReference type="NCBI Taxonomy" id="2931921"/>
    <lineage>
        <taxon>Bacteria</taxon>
        <taxon>Bacillati</taxon>
        <taxon>Bacillota</taxon>
        <taxon>Bacilli</taxon>
        <taxon>Bacillales</taxon>
        <taxon>Alicyclobacillaceae</taxon>
        <taxon>Alicyclobacillus</taxon>
    </lineage>
</organism>
<dbReference type="InterPro" id="IPR010619">
    <property type="entry name" value="ThrE-like_N"/>
</dbReference>
<evidence type="ECO:0000256" key="6">
    <source>
        <dbReference type="ARBA" id="ARBA00034125"/>
    </source>
</evidence>
<evidence type="ECO:0000313" key="10">
    <source>
        <dbReference type="Proteomes" id="UP000663505"/>
    </source>
</evidence>
<evidence type="ECO:0000256" key="5">
    <source>
        <dbReference type="ARBA" id="ARBA00023136"/>
    </source>
</evidence>
<sequence length="254" mass="27116">MNSTNSVRPQGGQQLIDVCLLAGKIMLENGAETYRVEDTMTRMAVACGAEAQSFVTPTGIVFSIEGEGATRVARVNERRIDLQKVTRTNDISRNFTNGSITLQEAYNQLLLVDSSKHAYGFWLQATAAAVASGCFLIMFQGVWSDFVDAVICGGLGFGVSFALHRFTHVKFFAEFMAALTVGLLTTLFMKLGLGHMSDKIEIASVMPLVPGMLITNAVRDLMAGHLVSGTSKGIEALLTALAIGGGIATTLTLL</sequence>
<evidence type="ECO:0000313" key="9">
    <source>
        <dbReference type="EMBL" id="QSO48890.1"/>
    </source>
</evidence>
<evidence type="ECO:0000256" key="3">
    <source>
        <dbReference type="ARBA" id="ARBA00022692"/>
    </source>
</evidence>
<dbReference type="Proteomes" id="UP000663505">
    <property type="component" value="Chromosome"/>
</dbReference>
<dbReference type="KEGG" id="afx:JZ786_08060"/>
<dbReference type="AlphaFoldDB" id="A0A9X7Z8W5"/>
<dbReference type="PANTHER" id="PTHR34390:SF2">
    <property type="entry name" value="SUCCINATE TRANSPORTER SUBUNIT YJJP-RELATED"/>
    <property type="match status" value="1"/>
</dbReference>
<evidence type="ECO:0000256" key="7">
    <source>
        <dbReference type="SAM" id="Phobius"/>
    </source>
</evidence>
<comment type="similarity">
    <text evidence="6">Belongs to the ThrE exporter (TC 2.A.79) family.</text>
</comment>
<keyword evidence="3 7" id="KW-0812">Transmembrane</keyword>
<accession>A0A9X7Z8W5</accession>
<keyword evidence="4 7" id="KW-1133">Transmembrane helix</keyword>
<dbReference type="InterPro" id="IPR050539">
    <property type="entry name" value="ThrE_Dicarb/AminoAcid_Exp"/>
</dbReference>
<name>A0A9X7Z8W5_9BACL</name>
<evidence type="ECO:0000256" key="1">
    <source>
        <dbReference type="ARBA" id="ARBA00004651"/>
    </source>
</evidence>
<dbReference type="PANTHER" id="PTHR34390">
    <property type="entry name" value="UPF0442 PROTEIN YJJB-RELATED"/>
    <property type="match status" value="1"/>
</dbReference>
<reference evidence="9 10" key="1">
    <citation type="submission" date="2021-02" db="EMBL/GenBank/DDBJ databases">
        <title>Alicyclobacillus curvatus sp. nov. and Alicyclobacillus mengziensis sp. nov., two acidophilic bacteria isolated from acid mine drainage.</title>
        <authorList>
            <person name="Huang Y."/>
        </authorList>
    </citation>
    <scope>NUCLEOTIDE SEQUENCE [LARGE SCALE GENOMIC DNA]</scope>
    <source>
        <strain evidence="9 10">S30H14</strain>
    </source>
</reference>
<dbReference type="EMBL" id="CP071182">
    <property type="protein sequence ID" value="QSO48890.1"/>
    <property type="molecule type" value="Genomic_DNA"/>
</dbReference>
<evidence type="ECO:0000256" key="2">
    <source>
        <dbReference type="ARBA" id="ARBA00022475"/>
    </source>
</evidence>
<feature type="domain" description="Threonine/serine exporter-like N-terminal" evidence="8">
    <location>
        <begin position="17"/>
        <end position="253"/>
    </location>
</feature>
<feature type="transmembrane region" description="Helical" evidence="7">
    <location>
        <begin position="175"/>
        <end position="196"/>
    </location>
</feature>
<feature type="transmembrane region" description="Helical" evidence="7">
    <location>
        <begin position="119"/>
        <end position="140"/>
    </location>
</feature>
<dbReference type="GO" id="GO:0015744">
    <property type="term" value="P:succinate transport"/>
    <property type="evidence" value="ECO:0007669"/>
    <property type="project" value="TreeGrafter"/>
</dbReference>
<proteinExistence type="inferred from homology"/>
<protein>
    <submittedName>
        <fullName evidence="9">Threonine/serine exporter family protein</fullName>
    </submittedName>
</protein>
<dbReference type="Pfam" id="PF06738">
    <property type="entry name" value="ThrE"/>
    <property type="match status" value="1"/>
</dbReference>
<dbReference type="GO" id="GO:0022857">
    <property type="term" value="F:transmembrane transporter activity"/>
    <property type="evidence" value="ECO:0007669"/>
    <property type="project" value="InterPro"/>
</dbReference>
<keyword evidence="10" id="KW-1185">Reference proteome</keyword>
<dbReference type="GO" id="GO:0005886">
    <property type="term" value="C:plasma membrane"/>
    <property type="evidence" value="ECO:0007669"/>
    <property type="project" value="UniProtKB-SubCell"/>
</dbReference>
<dbReference type="RefSeq" id="WP_206658202.1">
    <property type="nucleotide sequence ID" value="NZ_CP071182.1"/>
</dbReference>
<evidence type="ECO:0000259" key="8">
    <source>
        <dbReference type="Pfam" id="PF06738"/>
    </source>
</evidence>
<keyword evidence="5 7" id="KW-0472">Membrane</keyword>
<keyword evidence="2" id="KW-1003">Cell membrane</keyword>
<feature type="transmembrane region" description="Helical" evidence="7">
    <location>
        <begin position="146"/>
        <end position="163"/>
    </location>
</feature>